<reference evidence="2 3" key="1">
    <citation type="submission" date="2018-11" db="EMBL/GenBank/DDBJ databases">
        <title>Novel bacteria species description.</title>
        <authorList>
            <person name="Han J.-H."/>
        </authorList>
    </citation>
    <scope>NUCLEOTIDE SEQUENCE [LARGE SCALE GENOMIC DNA]</scope>
    <source>
        <strain evidence="2 3">KCTC23259</strain>
    </source>
</reference>
<protein>
    <submittedName>
        <fullName evidence="2">Uncharacterized protein</fullName>
    </submittedName>
</protein>
<gene>
    <name evidence="2" type="ORF">EGI31_02790</name>
</gene>
<dbReference type="AlphaFoldDB" id="A0AAE3GZ18"/>
<comment type="caution">
    <text evidence="2">The sequence shown here is derived from an EMBL/GenBank/DDBJ whole genome shotgun (WGS) entry which is preliminary data.</text>
</comment>
<sequence length="71" mass="8097">MKLQNLLVLSLFLLLGIAWAQPGPTHFAQITELAYEAVYDKNFAEAAKKITELEKICLATKSRTQFFELCY</sequence>
<feature type="chain" id="PRO_5041982468" evidence="1">
    <location>
        <begin position="21"/>
        <end position="71"/>
    </location>
</feature>
<keyword evidence="1" id="KW-0732">Signal</keyword>
<accession>A0AAE3GZ18</accession>
<keyword evidence="3" id="KW-1185">Reference proteome</keyword>
<feature type="signal peptide" evidence="1">
    <location>
        <begin position="1"/>
        <end position="20"/>
    </location>
</feature>
<evidence type="ECO:0000256" key="1">
    <source>
        <dbReference type="SAM" id="SignalP"/>
    </source>
</evidence>
<organism evidence="2 3">
    <name type="scientific">Lacihabitans soyangensis</name>
    <dbReference type="NCBI Taxonomy" id="869394"/>
    <lineage>
        <taxon>Bacteria</taxon>
        <taxon>Pseudomonadati</taxon>
        <taxon>Bacteroidota</taxon>
        <taxon>Cytophagia</taxon>
        <taxon>Cytophagales</taxon>
        <taxon>Leadbetterellaceae</taxon>
        <taxon>Lacihabitans</taxon>
    </lineage>
</organism>
<dbReference type="EMBL" id="RJUF01000003">
    <property type="protein sequence ID" value="MCP9761867.1"/>
    <property type="molecule type" value="Genomic_DNA"/>
</dbReference>
<evidence type="ECO:0000313" key="2">
    <source>
        <dbReference type="EMBL" id="MCP9761867.1"/>
    </source>
</evidence>
<name>A0AAE3GZ18_9BACT</name>
<dbReference type="Proteomes" id="UP001204144">
    <property type="component" value="Unassembled WGS sequence"/>
</dbReference>
<proteinExistence type="predicted"/>
<evidence type="ECO:0000313" key="3">
    <source>
        <dbReference type="Proteomes" id="UP001204144"/>
    </source>
</evidence>